<evidence type="ECO:0000256" key="5">
    <source>
        <dbReference type="ARBA" id="ARBA00022553"/>
    </source>
</evidence>
<evidence type="ECO:0000256" key="11">
    <source>
        <dbReference type="ARBA" id="ARBA00022967"/>
    </source>
</evidence>
<dbReference type="Gene3D" id="3.40.50.1000">
    <property type="entry name" value="HAD superfamily/HAD-like"/>
    <property type="match status" value="1"/>
</dbReference>
<dbReference type="PRINTS" id="PR00119">
    <property type="entry name" value="CATATPASE"/>
</dbReference>
<dbReference type="OrthoDB" id="9814270at2"/>
<dbReference type="InterPro" id="IPR001757">
    <property type="entry name" value="P_typ_ATPase"/>
</dbReference>
<feature type="domain" description="HMA" evidence="17">
    <location>
        <begin position="1"/>
        <end position="58"/>
    </location>
</feature>
<feature type="transmembrane region" description="Helical" evidence="15">
    <location>
        <begin position="358"/>
        <end position="383"/>
    </location>
</feature>
<dbReference type="InterPro" id="IPR008250">
    <property type="entry name" value="ATPase_P-typ_transduc_dom_A_sf"/>
</dbReference>
<comment type="caution">
    <text evidence="18">The sequence shown here is derived from an EMBL/GenBank/DDBJ whole genome shotgun (WGS) entry which is preliminary data.</text>
</comment>
<gene>
    <name evidence="18" type="ORF">C7H09_10105</name>
</gene>
<feature type="transmembrane region" description="Helical" evidence="15">
    <location>
        <begin position="111"/>
        <end position="133"/>
    </location>
</feature>
<evidence type="ECO:0000256" key="15">
    <source>
        <dbReference type="RuleBase" id="RU362081"/>
    </source>
</evidence>
<keyword evidence="7 15" id="KW-0479">Metal-binding</keyword>
<keyword evidence="19" id="KW-1185">Reference proteome</keyword>
<keyword evidence="3" id="KW-0813">Transport</keyword>
<dbReference type="PROSITE" id="PS50846">
    <property type="entry name" value="HMA_2"/>
    <property type="match status" value="1"/>
</dbReference>
<dbReference type="Gene3D" id="3.30.70.100">
    <property type="match status" value="1"/>
</dbReference>
<evidence type="ECO:0000256" key="7">
    <source>
        <dbReference type="ARBA" id="ARBA00022723"/>
    </source>
</evidence>
<evidence type="ECO:0000313" key="19">
    <source>
        <dbReference type="Proteomes" id="UP000239866"/>
    </source>
</evidence>
<dbReference type="Pfam" id="PF00122">
    <property type="entry name" value="E1-E2_ATPase"/>
    <property type="match status" value="1"/>
</dbReference>
<evidence type="ECO:0000256" key="3">
    <source>
        <dbReference type="ARBA" id="ARBA00022448"/>
    </source>
</evidence>
<dbReference type="AlphaFoldDB" id="A0A2T1KAX4"/>
<keyword evidence="4 15" id="KW-1003">Cell membrane</keyword>
<dbReference type="InterPro" id="IPR023214">
    <property type="entry name" value="HAD_sf"/>
</dbReference>
<dbReference type="InterPro" id="IPR006121">
    <property type="entry name" value="HMA_dom"/>
</dbReference>
<dbReference type="InterPro" id="IPR018303">
    <property type="entry name" value="ATPase_P-typ_P_site"/>
</dbReference>
<dbReference type="GO" id="GO:0005886">
    <property type="term" value="C:plasma membrane"/>
    <property type="evidence" value="ECO:0007669"/>
    <property type="project" value="UniProtKB-SubCell"/>
</dbReference>
<dbReference type="GO" id="GO:0005524">
    <property type="term" value="F:ATP binding"/>
    <property type="evidence" value="ECO:0007669"/>
    <property type="project" value="UniProtKB-UniRule"/>
</dbReference>
<dbReference type="GO" id="GO:0016887">
    <property type="term" value="F:ATP hydrolysis activity"/>
    <property type="evidence" value="ECO:0007669"/>
    <property type="project" value="InterPro"/>
</dbReference>
<dbReference type="Pfam" id="PF00702">
    <property type="entry name" value="Hydrolase"/>
    <property type="match status" value="1"/>
</dbReference>
<dbReference type="Pfam" id="PF00403">
    <property type="entry name" value="HMA"/>
    <property type="match status" value="1"/>
</dbReference>
<evidence type="ECO:0000256" key="1">
    <source>
        <dbReference type="ARBA" id="ARBA00004651"/>
    </source>
</evidence>
<evidence type="ECO:0000256" key="2">
    <source>
        <dbReference type="ARBA" id="ARBA00006024"/>
    </source>
</evidence>
<dbReference type="NCBIfam" id="TIGR01525">
    <property type="entry name" value="ATPase-IB_hvy"/>
    <property type="match status" value="1"/>
</dbReference>
<dbReference type="InterPro" id="IPR023299">
    <property type="entry name" value="ATPase_P-typ_cyto_dom_N"/>
</dbReference>
<keyword evidence="14 15" id="KW-0472">Membrane</keyword>
<comment type="subcellular location">
    <subcellularLocation>
        <location evidence="1">Cell membrane</location>
        <topology evidence="1">Multi-pass membrane protein</topology>
    </subcellularLocation>
</comment>
<dbReference type="InterPro" id="IPR036412">
    <property type="entry name" value="HAD-like_sf"/>
</dbReference>
<keyword evidence="5" id="KW-0597">Phosphoprotein</keyword>
<dbReference type="CDD" id="cd00371">
    <property type="entry name" value="HMA"/>
    <property type="match status" value="1"/>
</dbReference>
<evidence type="ECO:0000256" key="12">
    <source>
        <dbReference type="ARBA" id="ARBA00022989"/>
    </source>
</evidence>
<accession>A0A2T1KAX4</accession>
<dbReference type="SUPFAM" id="SSF81653">
    <property type="entry name" value="Calcium ATPase, transduction domain A"/>
    <property type="match status" value="1"/>
</dbReference>
<protein>
    <submittedName>
        <fullName evidence="18">Heavy metal translocating P-type ATPase</fullName>
    </submittedName>
</protein>
<dbReference type="Proteomes" id="UP000239866">
    <property type="component" value="Unassembled WGS sequence"/>
</dbReference>
<dbReference type="InterPro" id="IPR036163">
    <property type="entry name" value="HMA_dom_sf"/>
</dbReference>
<evidence type="ECO:0000259" key="17">
    <source>
        <dbReference type="PROSITE" id="PS50846"/>
    </source>
</evidence>
<feature type="transmembrane region" description="Helical" evidence="15">
    <location>
        <begin position="145"/>
        <end position="166"/>
    </location>
</feature>
<keyword evidence="9 15" id="KW-0067">ATP-binding</keyword>
<dbReference type="Gene3D" id="2.70.150.10">
    <property type="entry name" value="Calcium-transporting ATPase, cytoplasmic transduction domain A"/>
    <property type="match status" value="1"/>
</dbReference>
<evidence type="ECO:0000256" key="4">
    <source>
        <dbReference type="ARBA" id="ARBA00022475"/>
    </source>
</evidence>
<feature type="transmembrane region" description="Helical" evidence="15">
    <location>
        <begin position="80"/>
        <end position="99"/>
    </location>
</feature>
<dbReference type="NCBIfam" id="TIGR01494">
    <property type="entry name" value="ATPase_P-type"/>
    <property type="match status" value="2"/>
</dbReference>
<dbReference type="PANTHER" id="PTHR43520:SF5">
    <property type="entry name" value="CATION-TRANSPORTING P-TYPE ATPASE-RELATED"/>
    <property type="match status" value="1"/>
</dbReference>
<dbReference type="SUPFAM" id="SSF55008">
    <property type="entry name" value="HMA, heavy metal-associated domain"/>
    <property type="match status" value="1"/>
</dbReference>
<organism evidence="18 19">
    <name type="scientific">Marinobacter fuscus</name>
    <dbReference type="NCBI Taxonomy" id="2109942"/>
    <lineage>
        <taxon>Bacteria</taxon>
        <taxon>Pseudomonadati</taxon>
        <taxon>Pseudomonadota</taxon>
        <taxon>Gammaproteobacteria</taxon>
        <taxon>Pseudomonadales</taxon>
        <taxon>Marinobacteraceae</taxon>
        <taxon>Marinobacter</taxon>
    </lineage>
</organism>
<evidence type="ECO:0000256" key="9">
    <source>
        <dbReference type="ARBA" id="ARBA00022840"/>
    </source>
</evidence>
<evidence type="ECO:0000256" key="14">
    <source>
        <dbReference type="ARBA" id="ARBA00023136"/>
    </source>
</evidence>
<dbReference type="InterPro" id="IPR023298">
    <property type="entry name" value="ATPase_P-typ_TM_dom_sf"/>
</dbReference>
<feature type="region of interest" description="Disordered" evidence="16">
    <location>
        <begin position="702"/>
        <end position="752"/>
    </location>
</feature>
<evidence type="ECO:0000256" key="10">
    <source>
        <dbReference type="ARBA" id="ARBA00022842"/>
    </source>
</evidence>
<dbReference type="Gene3D" id="3.40.1110.10">
    <property type="entry name" value="Calcium-transporting ATPase, cytoplasmic domain N"/>
    <property type="match status" value="1"/>
</dbReference>
<evidence type="ECO:0000256" key="6">
    <source>
        <dbReference type="ARBA" id="ARBA00022692"/>
    </source>
</evidence>
<evidence type="ECO:0000313" key="18">
    <source>
        <dbReference type="EMBL" id="PSF07265.1"/>
    </source>
</evidence>
<evidence type="ECO:0000256" key="8">
    <source>
        <dbReference type="ARBA" id="ARBA00022741"/>
    </source>
</evidence>
<feature type="transmembrane region" description="Helical" evidence="15">
    <location>
        <begin position="657"/>
        <end position="673"/>
    </location>
</feature>
<dbReference type="PANTHER" id="PTHR43520">
    <property type="entry name" value="ATP7, ISOFORM B"/>
    <property type="match status" value="1"/>
</dbReference>
<dbReference type="InterPro" id="IPR027256">
    <property type="entry name" value="P-typ_ATPase_IB"/>
</dbReference>
<dbReference type="SUPFAM" id="SSF81665">
    <property type="entry name" value="Calcium ATPase, transmembrane domain M"/>
    <property type="match status" value="1"/>
</dbReference>
<dbReference type="GO" id="GO:0055070">
    <property type="term" value="P:copper ion homeostasis"/>
    <property type="evidence" value="ECO:0007669"/>
    <property type="project" value="TreeGrafter"/>
</dbReference>
<feature type="transmembrane region" description="Helical" evidence="15">
    <location>
        <begin position="172"/>
        <end position="191"/>
    </location>
</feature>
<comment type="similarity">
    <text evidence="2 15">Belongs to the cation transport ATPase (P-type) (TC 3.A.3) family. Type IB subfamily.</text>
</comment>
<keyword evidence="13" id="KW-0406">Ion transport</keyword>
<dbReference type="GO" id="GO:0005507">
    <property type="term" value="F:copper ion binding"/>
    <property type="evidence" value="ECO:0007669"/>
    <property type="project" value="TreeGrafter"/>
</dbReference>
<feature type="compositionally biased region" description="Basic residues" evidence="16">
    <location>
        <begin position="730"/>
        <end position="741"/>
    </location>
</feature>
<dbReference type="GO" id="GO:0043682">
    <property type="term" value="F:P-type divalent copper transporter activity"/>
    <property type="evidence" value="ECO:0007669"/>
    <property type="project" value="TreeGrafter"/>
</dbReference>
<name>A0A2T1KAX4_9GAMM</name>
<keyword evidence="8 15" id="KW-0547">Nucleotide-binding</keyword>
<evidence type="ECO:0000256" key="13">
    <source>
        <dbReference type="ARBA" id="ARBA00023065"/>
    </source>
</evidence>
<feature type="transmembrane region" description="Helical" evidence="15">
    <location>
        <begin position="325"/>
        <end position="346"/>
    </location>
</feature>
<sequence>MYCGSCAAAVESLLKRQPGVLDAAVNFAAGTALLRWDTSQTGIAALAQVVHRLGYRLQDAPPSANSQGVDLARKKLQWRLAAAVVFGMWCMMPALLVYLAPLGLVEPEATWPLALASGVFALPVITYSGAHFYHAGWRTLRMGVPGLDTLITFAVVAATLLSAWRLSQGESHVYFDAAVMLITFQLIARLLDTNVRRRATDIIHRYLGQSNSSPVTLDDGSCRQIPADQATPGMHILPEAGQPLCLDGQIGAGEALIDFALITGESQPVPVRPGDRVYAGCVVIEGCPKIQVTAGVGQRRIDGITRAIHQLLCRKTSLQRLTDRIARVLLPTVVVAALASVVLAWFQGTAPGESLARGLAVLIISCPCALSLAIPLVIMMGYARLATRGILLQDPAAFELAADIEVVVFDKTGTLTTDRPAIAACHPQPGWTPQALLQLAINTLQGSSHPTARGLALEGAPSLPEDMGTRTAIPGQGTLWRLAEHRVLAGRSRWLAQQGVSLPELADTGMSLHLAFDGQYAGRIDFQERLNPEAAGLIEQLKARGIAIYMLSGDTRRSSLALAKRLNIPPARVISEASPEQKLRVVENLQNHYPTAFIGDGLNDGLALASARIGIAINTAPEAAQSAAAVQLTGGLGTVASTLDFARQARRLMRQNLVWAIAYNGLALPLAVAGWVQPVIAAVAMSLSSLCVLGNSLRIHHGDQTPINTSEPGQTRSESRIPQPELAQDHHRRAPSGKRRLNQVECYKAGEQ</sequence>
<dbReference type="SUPFAM" id="SSF56784">
    <property type="entry name" value="HAD-like"/>
    <property type="match status" value="1"/>
</dbReference>
<dbReference type="EMBL" id="PXNP01000076">
    <property type="protein sequence ID" value="PSF07265.1"/>
    <property type="molecule type" value="Genomic_DNA"/>
</dbReference>
<dbReference type="InterPro" id="IPR059000">
    <property type="entry name" value="ATPase_P-type_domA"/>
</dbReference>
<reference evidence="18 19" key="1">
    <citation type="submission" date="2018-03" db="EMBL/GenBank/DDBJ databases">
        <title>Marinobacter brunus sp. nov., a marine bacterium of Gamma-proteobacteria isolated from the surface seawater of the South China Sea.</title>
        <authorList>
            <person name="Cheng H."/>
            <person name="Wu Y.-H."/>
            <person name="Xamxidin M."/>
            <person name="Xu X.-W."/>
        </authorList>
    </citation>
    <scope>NUCLEOTIDE SEQUENCE [LARGE SCALE GENOMIC DNA]</scope>
    <source>
        <strain evidence="18 19">NH169-3</strain>
    </source>
</reference>
<keyword evidence="12 15" id="KW-1133">Transmembrane helix</keyword>
<keyword evidence="11" id="KW-1278">Translocase</keyword>
<keyword evidence="6 15" id="KW-0812">Transmembrane</keyword>
<proteinExistence type="inferred from homology"/>
<dbReference type="PROSITE" id="PS00154">
    <property type="entry name" value="ATPASE_E1_E2"/>
    <property type="match status" value="1"/>
</dbReference>
<evidence type="ECO:0000256" key="16">
    <source>
        <dbReference type="SAM" id="MobiDB-lite"/>
    </source>
</evidence>
<feature type="compositionally biased region" description="Polar residues" evidence="16">
    <location>
        <begin position="705"/>
        <end position="716"/>
    </location>
</feature>
<keyword evidence="10" id="KW-0460">Magnesium</keyword>